<evidence type="ECO:0000313" key="7">
    <source>
        <dbReference type="EMBL" id="KAI5399674.1"/>
    </source>
</evidence>
<dbReference type="Gramene" id="Psat06G0485000-T4">
    <property type="protein sequence ID" value="KAI5399674.1"/>
    <property type="gene ID" value="KIW84_064850"/>
</dbReference>
<dbReference type="AlphaFoldDB" id="A0A9D4WBD3"/>
<dbReference type="GO" id="GO:0000976">
    <property type="term" value="F:transcription cis-regulatory region binding"/>
    <property type="evidence" value="ECO:0007669"/>
    <property type="project" value="TreeGrafter"/>
</dbReference>
<sequence length="301" mass="34355">MVLYTTPESKDLSGKTNWIMHQYHLGTKENEKHGEYVASKVFYQQPEHVKLRGKGTQDDLQTAEKVSPVTPSSATREPSWIKKQRLDIDQARESHHSPETPPLNLNELESLLFDSRDDNDERTNIDLSMLTTPVNEGIDNIDLSQNLLDPQQLAEAFPLFTGSIQSQFPNKDGENGQHNEQHSLSISAHLGPDQSNDDIEEWLNLDRDIAKKNDIEDHQNLDLNIAKTNDIEDYQNFDLGIAKENNIEDYLNLDLDIAKKNDIEDYQNLDCDAPTTDFRLSQLDFISQDSYIAWGGNKTME</sequence>
<comment type="caution">
    <text evidence="7">The sequence shown here is derived from an EMBL/GenBank/DDBJ whole genome shotgun (WGS) entry which is preliminary data.</text>
</comment>
<evidence type="ECO:0000313" key="8">
    <source>
        <dbReference type="Proteomes" id="UP001058974"/>
    </source>
</evidence>
<feature type="domain" description="NAC" evidence="6">
    <location>
        <begin position="1"/>
        <end position="44"/>
    </location>
</feature>
<keyword evidence="1" id="KW-0805">Transcription regulation</keyword>
<evidence type="ECO:0000256" key="1">
    <source>
        <dbReference type="ARBA" id="ARBA00023015"/>
    </source>
</evidence>
<reference evidence="7 8" key="1">
    <citation type="journal article" date="2022" name="Nat. Genet.">
        <title>Improved pea reference genome and pan-genome highlight genomic features and evolutionary characteristics.</title>
        <authorList>
            <person name="Yang T."/>
            <person name="Liu R."/>
            <person name="Luo Y."/>
            <person name="Hu S."/>
            <person name="Wang D."/>
            <person name="Wang C."/>
            <person name="Pandey M.K."/>
            <person name="Ge S."/>
            <person name="Xu Q."/>
            <person name="Li N."/>
            <person name="Li G."/>
            <person name="Huang Y."/>
            <person name="Saxena R.K."/>
            <person name="Ji Y."/>
            <person name="Li M."/>
            <person name="Yan X."/>
            <person name="He Y."/>
            <person name="Liu Y."/>
            <person name="Wang X."/>
            <person name="Xiang C."/>
            <person name="Varshney R.K."/>
            <person name="Ding H."/>
            <person name="Gao S."/>
            <person name="Zong X."/>
        </authorList>
    </citation>
    <scope>NUCLEOTIDE SEQUENCE [LARGE SCALE GENOMIC DNA]</scope>
    <source>
        <strain evidence="7 8">cv. Zhongwan 6</strain>
    </source>
</reference>
<accession>A0A9D4WBD3</accession>
<dbReference type="EMBL" id="JAMSHJ010000006">
    <property type="protein sequence ID" value="KAI5399674.1"/>
    <property type="molecule type" value="Genomic_DNA"/>
</dbReference>
<dbReference type="Proteomes" id="UP001058974">
    <property type="component" value="Chromosome 6"/>
</dbReference>
<dbReference type="PANTHER" id="PTHR31079">
    <property type="entry name" value="NAC DOMAIN-CONTAINING PROTEIN 73"/>
    <property type="match status" value="1"/>
</dbReference>
<gene>
    <name evidence="7" type="ORF">KIW84_064850</name>
</gene>
<dbReference type="PANTHER" id="PTHR31079:SF45">
    <property type="entry name" value="NAC TRANSCRIPTION FACTOR-LIKE PROTEIN"/>
    <property type="match status" value="1"/>
</dbReference>
<name>A0A9D4WBD3_PEA</name>
<evidence type="ECO:0000256" key="2">
    <source>
        <dbReference type="ARBA" id="ARBA00023125"/>
    </source>
</evidence>
<dbReference type="PROSITE" id="PS51005">
    <property type="entry name" value="NAC"/>
    <property type="match status" value="1"/>
</dbReference>
<proteinExistence type="predicted"/>
<dbReference type="GO" id="GO:0003700">
    <property type="term" value="F:DNA-binding transcription factor activity"/>
    <property type="evidence" value="ECO:0007669"/>
    <property type="project" value="InterPro"/>
</dbReference>
<keyword evidence="4" id="KW-0539">Nucleus</keyword>
<dbReference type="InterPro" id="IPR036093">
    <property type="entry name" value="NAC_dom_sf"/>
</dbReference>
<dbReference type="SUPFAM" id="SSF101941">
    <property type="entry name" value="NAC domain"/>
    <property type="match status" value="1"/>
</dbReference>
<dbReference type="Gene3D" id="2.170.150.80">
    <property type="entry name" value="NAC domain"/>
    <property type="match status" value="1"/>
</dbReference>
<dbReference type="InterPro" id="IPR044799">
    <property type="entry name" value="SOG1-like"/>
</dbReference>
<dbReference type="GO" id="GO:0005634">
    <property type="term" value="C:nucleus"/>
    <property type="evidence" value="ECO:0007669"/>
    <property type="project" value="TreeGrafter"/>
</dbReference>
<organism evidence="7 8">
    <name type="scientific">Pisum sativum</name>
    <name type="common">Garden pea</name>
    <name type="synonym">Lathyrus oleraceus</name>
    <dbReference type="NCBI Taxonomy" id="3888"/>
    <lineage>
        <taxon>Eukaryota</taxon>
        <taxon>Viridiplantae</taxon>
        <taxon>Streptophyta</taxon>
        <taxon>Embryophyta</taxon>
        <taxon>Tracheophyta</taxon>
        <taxon>Spermatophyta</taxon>
        <taxon>Magnoliopsida</taxon>
        <taxon>eudicotyledons</taxon>
        <taxon>Gunneridae</taxon>
        <taxon>Pentapetalae</taxon>
        <taxon>rosids</taxon>
        <taxon>fabids</taxon>
        <taxon>Fabales</taxon>
        <taxon>Fabaceae</taxon>
        <taxon>Papilionoideae</taxon>
        <taxon>50 kb inversion clade</taxon>
        <taxon>NPAAA clade</taxon>
        <taxon>Hologalegina</taxon>
        <taxon>IRL clade</taxon>
        <taxon>Fabeae</taxon>
        <taxon>Lathyrus</taxon>
    </lineage>
</organism>
<dbReference type="InterPro" id="IPR003441">
    <property type="entry name" value="NAC-dom"/>
</dbReference>
<evidence type="ECO:0000256" key="3">
    <source>
        <dbReference type="ARBA" id="ARBA00023163"/>
    </source>
</evidence>
<evidence type="ECO:0000256" key="5">
    <source>
        <dbReference type="SAM" id="MobiDB-lite"/>
    </source>
</evidence>
<keyword evidence="3" id="KW-0804">Transcription</keyword>
<keyword evidence="8" id="KW-1185">Reference proteome</keyword>
<protein>
    <recommendedName>
        <fullName evidence="6">NAC domain-containing protein</fullName>
    </recommendedName>
</protein>
<dbReference type="Gramene" id="Psat6g178440.3">
    <property type="protein sequence ID" value="Psat6g178440.3.cds"/>
    <property type="gene ID" value="Psat6g178440"/>
</dbReference>
<feature type="region of interest" description="Disordered" evidence="5">
    <location>
        <begin position="51"/>
        <end position="80"/>
    </location>
</feature>
<keyword evidence="2" id="KW-0238">DNA-binding</keyword>
<evidence type="ECO:0000259" key="6">
    <source>
        <dbReference type="PROSITE" id="PS51005"/>
    </source>
</evidence>
<evidence type="ECO:0000256" key="4">
    <source>
        <dbReference type="ARBA" id="ARBA00023242"/>
    </source>
</evidence>